<sequence>MERVLTEHILHDKDRVPPIDKKILHKARHKRLAAGHQPPSKRQRAQKTKKMLAQHASNGEKDESLRIFDDDPYH</sequence>
<feature type="compositionally biased region" description="Basic residues" evidence="1">
    <location>
        <begin position="27"/>
        <end position="52"/>
    </location>
</feature>
<protein>
    <submittedName>
        <fullName evidence="2">Uncharacterized protein</fullName>
    </submittedName>
</protein>
<accession>A0A565C534</accession>
<feature type="region of interest" description="Disordered" evidence="1">
    <location>
        <begin position="27"/>
        <end position="74"/>
    </location>
</feature>
<keyword evidence="3" id="KW-1185">Reference proteome</keyword>
<evidence type="ECO:0000256" key="1">
    <source>
        <dbReference type="SAM" id="MobiDB-lite"/>
    </source>
</evidence>
<comment type="caution">
    <text evidence="2">The sequence shown here is derived from an EMBL/GenBank/DDBJ whole genome shotgun (WGS) entry which is preliminary data.</text>
</comment>
<feature type="compositionally biased region" description="Basic and acidic residues" evidence="1">
    <location>
        <begin position="58"/>
        <end position="74"/>
    </location>
</feature>
<evidence type="ECO:0000313" key="3">
    <source>
        <dbReference type="Proteomes" id="UP000489600"/>
    </source>
</evidence>
<name>A0A565C534_9BRAS</name>
<organism evidence="2 3">
    <name type="scientific">Arabis nemorensis</name>
    <dbReference type="NCBI Taxonomy" id="586526"/>
    <lineage>
        <taxon>Eukaryota</taxon>
        <taxon>Viridiplantae</taxon>
        <taxon>Streptophyta</taxon>
        <taxon>Embryophyta</taxon>
        <taxon>Tracheophyta</taxon>
        <taxon>Spermatophyta</taxon>
        <taxon>Magnoliopsida</taxon>
        <taxon>eudicotyledons</taxon>
        <taxon>Gunneridae</taxon>
        <taxon>Pentapetalae</taxon>
        <taxon>rosids</taxon>
        <taxon>malvids</taxon>
        <taxon>Brassicales</taxon>
        <taxon>Brassicaceae</taxon>
        <taxon>Arabideae</taxon>
        <taxon>Arabis</taxon>
    </lineage>
</organism>
<evidence type="ECO:0000313" key="2">
    <source>
        <dbReference type="EMBL" id="VVB08771.1"/>
    </source>
</evidence>
<dbReference type="AlphaFoldDB" id="A0A565C534"/>
<proteinExistence type="predicted"/>
<reference evidence="2" key="1">
    <citation type="submission" date="2019-07" db="EMBL/GenBank/DDBJ databases">
        <authorList>
            <person name="Dittberner H."/>
        </authorList>
    </citation>
    <scope>NUCLEOTIDE SEQUENCE [LARGE SCALE GENOMIC DNA]</scope>
</reference>
<dbReference type="EMBL" id="CABITT030000006">
    <property type="protein sequence ID" value="VVB08771.1"/>
    <property type="molecule type" value="Genomic_DNA"/>
</dbReference>
<dbReference type="Proteomes" id="UP000489600">
    <property type="component" value="Unassembled WGS sequence"/>
</dbReference>
<gene>
    <name evidence="2" type="ORF">ANE_LOCUS19215</name>
</gene>